<reference evidence="11 12" key="1">
    <citation type="submission" date="2019-02" db="EMBL/GenBank/DDBJ databases">
        <title>Deep-cultivation of Planctomycetes and their phenomic and genomic characterization uncovers novel biology.</title>
        <authorList>
            <person name="Wiegand S."/>
            <person name="Jogler M."/>
            <person name="Boedeker C."/>
            <person name="Pinto D."/>
            <person name="Vollmers J."/>
            <person name="Rivas-Marin E."/>
            <person name="Kohn T."/>
            <person name="Peeters S.H."/>
            <person name="Heuer A."/>
            <person name="Rast P."/>
            <person name="Oberbeckmann S."/>
            <person name="Bunk B."/>
            <person name="Jeske O."/>
            <person name="Meyerdierks A."/>
            <person name="Storesund J.E."/>
            <person name="Kallscheuer N."/>
            <person name="Luecker S."/>
            <person name="Lage O.M."/>
            <person name="Pohl T."/>
            <person name="Merkel B.J."/>
            <person name="Hornburger P."/>
            <person name="Mueller R.-W."/>
            <person name="Bruemmer F."/>
            <person name="Labrenz M."/>
            <person name="Spormann A.M."/>
            <person name="Op Den Camp H."/>
            <person name="Overmann J."/>
            <person name="Amann R."/>
            <person name="Jetten M.S.M."/>
            <person name="Mascher T."/>
            <person name="Medema M.H."/>
            <person name="Devos D.P."/>
            <person name="Kaster A.-K."/>
            <person name="Ovreas L."/>
            <person name="Rohde M."/>
            <person name="Galperin M.Y."/>
            <person name="Jogler C."/>
        </authorList>
    </citation>
    <scope>NUCLEOTIDE SEQUENCE [LARGE SCALE GENOMIC DNA]</scope>
    <source>
        <strain evidence="11 12">Pla22</strain>
    </source>
</reference>
<accession>A0A5C5WU75</accession>
<keyword evidence="7" id="KW-0547">Nucleotide-binding</keyword>
<comment type="subcellular location">
    <subcellularLocation>
        <location evidence="1">Cytoplasm</location>
    </subcellularLocation>
</comment>
<dbReference type="Proteomes" id="UP000316598">
    <property type="component" value="Unassembled WGS sequence"/>
</dbReference>
<dbReference type="Pfam" id="PF02367">
    <property type="entry name" value="TsaE"/>
    <property type="match status" value="1"/>
</dbReference>
<evidence type="ECO:0000256" key="6">
    <source>
        <dbReference type="ARBA" id="ARBA00022723"/>
    </source>
</evidence>
<gene>
    <name evidence="11" type="primary">tsaE</name>
    <name evidence="11" type="ORF">Pla22_21310</name>
</gene>
<keyword evidence="8" id="KW-0067">ATP-binding</keyword>
<dbReference type="EMBL" id="SJPI01000001">
    <property type="protein sequence ID" value="TWT54484.1"/>
    <property type="molecule type" value="Genomic_DNA"/>
</dbReference>
<proteinExistence type="inferred from homology"/>
<evidence type="ECO:0000313" key="12">
    <source>
        <dbReference type="Proteomes" id="UP000316598"/>
    </source>
</evidence>
<keyword evidence="9" id="KW-0460">Magnesium</keyword>
<evidence type="ECO:0000256" key="3">
    <source>
        <dbReference type="ARBA" id="ARBA00019010"/>
    </source>
</evidence>
<evidence type="ECO:0000256" key="9">
    <source>
        <dbReference type="ARBA" id="ARBA00022842"/>
    </source>
</evidence>
<comment type="similarity">
    <text evidence="2">Belongs to the TsaE family.</text>
</comment>
<dbReference type="SUPFAM" id="SSF52540">
    <property type="entry name" value="P-loop containing nucleoside triphosphate hydrolases"/>
    <property type="match status" value="1"/>
</dbReference>
<dbReference type="Gene3D" id="3.40.50.300">
    <property type="entry name" value="P-loop containing nucleotide triphosphate hydrolases"/>
    <property type="match status" value="1"/>
</dbReference>
<evidence type="ECO:0000256" key="7">
    <source>
        <dbReference type="ARBA" id="ARBA00022741"/>
    </source>
</evidence>
<evidence type="ECO:0000256" key="1">
    <source>
        <dbReference type="ARBA" id="ARBA00004496"/>
    </source>
</evidence>
<dbReference type="PANTHER" id="PTHR33540:SF2">
    <property type="entry name" value="TRNA THREONYLCARBAMOYLADENOSINE BIOSYNTHESIS PROTEIN TSAE"/>
    <property type="match status" value="1"/>
</dbReference>
<evidence type="ECO:0000256" key="10">
    <source>
        <dbReference type="ARBA" id="ARBA00032441"/>
    </source>
</evidence>
<sequence length="184" mass="20392">MEAHCKQTFHRARPCRTLMSHQHKIDNVQLHDLPNFATALITNMPASLVIGLVGTLGAGKTTLVQSIAESLGIDASDVTSPTFTLLQSHQTKALRDDTNDDLPHVLHHLDAYRLADEDEFLELGVDELFEESGSWTLIEWADRVEAVMPPGALWIRIEIDDDNDARELILSTRSAKVAQGFLGL</sequence>
<dbReference type="PANTHER" id="PTHR33540">
    <property type="entry name" value="TRNA THREONYLCARBAMOYLADENOSINE BIOSYNTHESIS PROTEIN TSAE"/>
    <property type="match status" value="1"/>
</dbReference>
<evidence type="ECO:0000256" key="8">
    <source>
        <dbReference type="ARBA" id="ARBA00022840"/>
    </source>
</evidence>
<evidence type="ECO:0000313" key="11">
    <source>
        <dbReference type="EMBL" id="TWT54484.1"/>
    </source>
</evidence>
<organism evidence="11 12">
    <name type="scientific">Rubripirellula amarantea</name>
    <dbReference type="NCBI Taxonomy" id="2527999"/>
    <lineage>
        <taxon>Bacteria</taxon>
        <taxon>Pseudomonadati</taxon>
        <taxon>Planctomycetota</taxon>
        <taxon>Planctomycetia</taxon>
        <taxon>Pirellulales</taxon>
        <taxon>Pirellulaceae</taxon>
        <taxon>Rubripirellula</taxon>
    </lineage>
</organism>
<keyword evidence="12" id="KW-1185">Reference proteome</keyword>
<dbReference type="NCBIfam" id="TIGR00150">
    <property type="entry name" value="T6A_YjeE"/>
    <property type="match status" value="1"/>
</dbReference>
<keyword evidence="6" id="KW-0479">Metal-binding</keyword>
<dbReference type="GO" id="GO:0005524">
    <property type="term" value="F:ATP binding"/>
    <property type="evidence" value="ECO:0007669"/>
    <property type="project" value="UniProtKB-KW"/>
</dbReference>
<evidence type="ECO:0000256" key="5">
    <source>
        <dbReference type="ARBA" id="ARBA00022694"/>
    </source>
</evidence>
<dbReference type="InterPro" id="IPR027417">
    <property type="entry name" value="P-loop_NTPase"/>
</dbReference>
<dbReference type="GO" id="GO:0046872">
    <property type="term" value="F:metal ion binding"/>
    <property type="evidence" value="ECO:0007669"/>
    <property type="project" value="UniProtKB-KW"/>
</dbReference>
<name>A0A5C5WU75_9BACT</name>
<dbReference type="AlphaFoldDB" id="A0A5C5WU75"/>
<protein>
    <recommendedName>
        <fullName evidence="3">tRNA threonylcarbamoyladenosine biosynthesis protein TsaE</fullName>
    </recommendedName>
    <alternativeName>
        <fullName evidence="10">t(6)A37 threonylcarbamoyladenosine biosynthesis protein TsaE</fullName>
    </alternativeName>
</protein>
<keyword evidence="5" id="KW-0819">tRNA processing</keyword>
<keyword evidence="4" id="KW-0963">Cytoplasm</keyword>
<dbReference type="InterPro" id="IPR003442">
    <property type="entry name" value="T6A_TsaE"/>
</dbReference>
<evidence type="ECO:0000256" key="4">
    <source>
        <dbReference type="ARBA" id="ARBA00022490"/>
    </source>
</evidence>
<dbReference type="GO" id="GO:0002949">
    <property type="term" value="P:tRNA threonylcarbamoyladenosine modification"/>
    <property type="evidence" value="ECO:0007669"/>
    <property type="project" value="InterPro"/>
</dbReference>
<dbReference type="GO" id="GO:0005737">
    <property type="term" value="C:cytoplasm"/>
    <property type="evidence" value="ECO:0007669"/>
    <property type="project" value="UniProtKB-SubCell"/>
</dbReference>
<evidence type="ECO:0000256" key="2">
    <source>
        <dbReference type="ARBA" id="ARBA00007599"/>
    </source>
</evidence>
<comment type="caution">
    <text evidence="11">The sequence shown here is derived from an EMBL/GenBank/DDBJ whole genome shotgun (WGS) entry which is preliminary data.</text>
</comment>